<dbReference type="EMBL" id="JAPFFF010000012">
    <property type="protein sequence ID" value="KAK8875974.1"/>
    <property type="molecule type" value="Genomic_DNA"/>
</dbReference>
<sequence length="359" mass="41296">MGSDSSAATTVETPSQTTTSEPEQKQEEPEQQQQEEQTAEPEESDSIGDSDLEELRRKHRERFRMKMNMKREEFMALRNSNTLEDSIECMNKLGTCVNNIDTKVAQKHISDGINEKVLFVVVNTYEKPQYQLGVGPMNDAITVSMNHKKFGYKVVYLHNSTPTIFKKWLKFLLKNTEKDLTIFYTGHGCSIRDKNGDESDGYDEVLLFDNGYVVDDELADYLVKYAHGQRIVLLSDCCHSGSMWDIQSMLKAKTEVSPNIISISSAKDDQTAKQTKVEAKDQGIFSYYFWELMEDNPNISTKEMEAKINPLIGRFKQHFAYATTSPGMENEPMFPNRERKRRFRRGRGGRRGGRREEKE</sequence>
<evidence type="ECO:0000313" key="4">
    <source>
        <dbReference type="EMBL" id="KAK8875974.1"/>
    </source>
</evidence>
<feature type="compositionally biased region" description="Low complexity" evidence="2">
    <location>
        <begin position="9"/>
        <end position="21"/>
    </location>
</feature>
<comment type="caution">
    <text evidence="4">The sequence shown here is derived from an EMBL/GenBank/DDBJ whole genome shotgun (WGS) entry which is preliminary data.</text>
</comment>
<dbReference type="InterPro" id="IPR050452">
    <property type="entry name" value="Metacaspase"/>
</dbReference>
<feature type="region of interest" description="Disordered" evidence="2">
    <location>
        <begin position="1"/>
        <end position="55"/>
    </location>
</feature>
<dbReference type="Proteomes" id="UP001470230">
    <property type="component" value="Unassembled WGS sequence"/>
</dbReference>
<gene>
    <name evidence="4" type="ORF">M9Y10_006155</name>
</gene>
<name>A0ABR2JDH2_9EUKA</name>
<dbReference type="InterPro" id="IPR011600">
    <property type="entry name" value="Pept_C14_caspase"/>
</dbReference>
<comment type="similarity">
    <text evidence="1">Belongs to the peptidase C14B family.</text>
</comment>
<evidence type="ECO:0000256" key="1">
    <source>
        <dbReference type="ARBA" id="ARBA00009005"/>
    </source>
</evidence>
<feature type="compositionally biased region" description="Basic residues" evidence="2">
    <location>
        <begin position="338"/>
        <end position="353"/>
    </location>
</feature>
<evidence type="ECO:0000256" key="2">
    <source>
        <dbReference type="SAM" id="MobiDB-lite"/>
    </source>
</evidence>
<accession>A0ABR2JDH2</accession>
<dbReference type="PANTHER" id="PTHR48104">
    <property type="entry name" value="METACASPASE-4"/>
    <property type="match status" value="1"/>
</dbReference>
<evidence type="ECO:0000259" key="3">
    <source>
        <dbReference type="Pfam" id="PF00656"/>
    </source>
</evidence>
<organism evidence="4 5">
    <name type="scientific">Tritrichomonas musculus</name>
    <dbReference type="NCBI Taxonomy" id="1915356"/>
    <lineage>
        <taxon>Eukaryota</taxon>
        <taxon>Metamonada</taxon>
        <taxon>Parabasalia</taxon>
        <taxon>Tritrichomonadida</taxon>
        <taxon>Tritrichomonadidae</taxon>
        <taxon>Tritrichomonas</taxon>
    </lineage>
</organism>
<dbReference type="Gene3D" id="3.40.50.1460">
    <property type="match status" value="1"/>
</dbReference>
<feature type="compositionally biased region" description="Acidic residues" evidence="2">
    <location>
        <begin position="37"/>
        <end position="52"/>
    </location>
</feature>
<feature type="domain" description="Peptidase C14 caspase" evidence="3">
    <location>
        <begin position="122"/>
        <end position="304"/>
    </location>
</feature>
<dbReference type="Pfam" id="PF00656">
    <property type="entry name" value="Peptidase_C14"/>
    <property type="match status" value="1"/>
</dbReference>
<reference evidence="4 5" key="1">
    <citation type="submission" date="2024-04" db="EMBL/GenBank/DDBJ databases">
        <title>Tritrichomonas musculus Genome.</title>
        <authorList>
            <person name="Alves-Ferreira E."/>
            <person name="Grigg M."/>
            <person name="Lorenzi H."/>
            <person name="Galac M."/>
        </authorList>
    </citation>
    <scope>NUCLEOTIDE SEQUENCE [LARGE SCALE GENOMIC DNA]</scope>
    <source>
        <strain evidence="4 5">EAF2021</strain>
    </source>
</reference>
<feature type="region of interest" description="Disordered" evidence="2">
    <location>
        <begin position="324"/>
        <end position="359"/>
    </location>
</feature>
<evidence type="ECO:0000313" key="5">
    <source>
        <dbReference type="Proteomes" id="UP001470230"/>
    </source>
</evidence>
<protein>
    <recommendedName>
        <fullName evidence="3">Peptidase C14 caspase domain-containing protein</fullName>
    </recommendedName>
</protein>
<dbReference type="PANTHER" id="PTHR48104:SF30">
    <property type="entry name" value="METACASPASE-1"/>
    <property type="match status" value="1"/>
</dbReference>
<keyword evidence="5" id="KW-1185">Reference proteome</keyword>
<proteinExistence type="inferred from homology"/>